<dbReference type="PROSITE" id="PS00893">
    <property type="entry name" value="NUDIX_BOX"/>
    <property type="match status" value="1"/>
</dbReference>
<dbReference type="SUPFAM" id="SSF55811">
    <property type="entry name" value="Nudix"/>
    <property type="match status" value="1"/>
</dbReference>
<dbReference type="InterPro" id="IPR000086">
    <property type="entry name" value="NUDIX_hydrolase_dom"/>
</dbReference>
<evidence type="ECO:0000259" key="3">
    <source>
        <dbReference type="PROSITE" id="PS51462"/>
    </source>
</evidence>
<dbReference type="Gene3D" id="3.90.79.10">
    <property type="entry name" value="Nucleoside Triphosphate Pyrophosphohydrolase"/>
    <property type="match status" value="1"/>
</dbReference>
<feature type="region of interest" description="Disordered" evidence="2">
    <location>
        <begin position="1"/>
        <end position="25"/>
    </location>
</feature>
<evidence type="ECO:0000313" key="5">
    <source>
        <dbReference type="Proteomes" id="UP001216390"/>
    </source>
</evidence>
<dbReference type="InterPro" id="IPR020084">
    <property type="entry name" value="NUDIX_hydrolase_CS"/>
</dbReference>
<feature type="region of interest" description="Disordered" evidence="2">
    <location>
        <begin position="171"/>
        <end position="195"/>
    </location>
</feature>
<dbReference type="Pfam" id="PF00293">
    <property type="entry name" value="NUDIX"/>
    <property type="match status" value="1"/>
</dbReference>
<dbReference type="InterPro" id="IPR015797">
    <property type="entry name" value="NUDIX_hydrolase-like_dom_sf"/>
</dbReference>
<keyword evidence="1" id="KW-0378">Hydrolase</keyword>
<keyword evidence="5" id="KW-1185">Reference proteome</keyword>
<protein>
    <submittedName>
        <fullName evidence="4">NUDIX domain-containing protein</fullName>
    </submittedName>
</protein>
<proteinExistence type="predicted"/>
<evidence type="ECO:0000313" key="4">
    <source>
        <dbReference type="EMBL" id="WCO65936.1"/>
    </source>
</evidence>
<feature type="compositionally biased region" description="Gly residues" evidence="2">
    <location>
        <begin position="1"/>
        <end position="11"/>
    </location>
</feature>
<evidence type="ECO:0000256" key="2">
    <source>
        <dbReference type="SAM" id="MobiDB-lite"/>
    </source>
</evidence>
<sequence length="195" mass="20287">MTPTGATGGPGPSDPGAEPVEEVDEDGAVLRIVTRREMRARGLRHRTVFVAVVDGDDRLLVHQRAGWKDVWPSAWDIAFGGVCGVAEGWADAAARELAEEAGLVAPLARVGGGTWEADGVREVAQVFLARTDDPPTCPDGEVVATDRVPLGALDAWLATRPVCPDSVALVRPHLPEPSGPHPGGASADRGLRGAG</sequence>
<name>A0AAE9YDP8_9ACTN</name>
<accession>A0AAE9YDP8</accession>
<dbReference type="KEGG" id="ima:PO878_15645"/>
<reference evidence="4" key="1">
    <citation type="submission" date="2023-01" db="EMBL/GenBank/DDBJ databases">
        <title>The diversity of Class Acidimicrobiia in South China Sea sediment environments and the proposal of Iamia marina sp. nov., a novel species of the genus Iamia.</title>
        <authorList>
            <person name="He Y."/>
            <person name="Tian X."/>
        </authorList>
    </citation>
    <scope>NUCLEOTIDE SEQUENCE</scope>
    <source>
        <strain evidence="4">DSM 19957</strain>
    </source>
</reference>
<dbReference type="RefSeq" id="WP_272735462.1">
    <property type="nucleotide sequence ID" value="NZ_CP116942.1"/>
</dbReference>
<dbReference type="GO" id="GO:0016787">
    <property type="term" value="F:hydrolase activity"/>
    <property type="evidence" value="ECO:0007669"/>
    <property type="project" value="UniProtKB-KW"/>
</dbReference>
<organism evidence="4 5">
    <name type="scientific">Iamia majanohamensis</name>
    <dbReference type="NCBI Taxonomy" id="467976"/>
    <lineage>
        <taxon>Bacteria</taxon>
        <taxon>Bacillati</taxon>
        <taxon>Actinomycetota</taxon>
        <taxon>Acidimicrobiia</taxon>
        <taxon>Acidimicrobiales</taxon>
        <taxon>Iamiaceae</taxon>
        <taxon>Iamia</taxon>
    </lineage>
</organism>
<dbReference type="AlphaFoldDB" id="A0AAE9YDP8"/>
<feature type="domain" description="Nudix hydrolase" evidence="3">
    <location>
        <begin position="43"/>
        <end position="170"/>
    </location>
</feature>
<gene>
    <name evidence="4" type="ORF">PO878_15645</name>
</gene>
<evidence type="ECO:0000256" key="1">
    <source>
        <dbReference type="ARBA" id="ARBA00022801"/>
    </source>
</evidence>
<dbReference type="EMBL" id="CP116942">
    <property type="protein sequence ID" value="WCO65936.1"/>
    <property type="molecule type" value="Genomic_DNA"/>
</dbReference>
<dbReference type="Proteomes" id="UP001216390">
    <property type="component" value="Chromosome"/>
</dbReference>
<dbReference type="PROSITE" id="PS51462">
    <property type="entry name" value="NUDIX"/>
    <property type="match status" value="1"/>
</dbReference>